<dbReference type="Gene3D" id="3.30.559.30">
    <property type="entry name" value="Nonribosomal peptide synthetase, condensation domain"/>
    <property type="match status" value="2"/>
</dbReference>
<dbReference type="SUPFAM" id="SSF52777">
    <property type="entry name" value="CoA-dependent acyltransferases"/>
    <property type="match status" value="4"/>
</dbReference>
<dbReference type="FunFam" id="3.30.559.10:FF:000012">
    <property type="entry name" value="Non-ribosomal peptide synthetase"/>
    <property type="match status" value="1"/>
</dbReference>
<dbReference type="NCBIfam" id="TIGR01733">
    <property type="entry name" value="AA-adenyl-dom"/>
    <property type="match status" value="1"/>
</dbReference>
<dbReference type="FunFam" id="3.40.50.980:FF:000001">
    <property type="entry name" value="Non-ribosomal peptide synthetase"/>
    <property type="match status" value="1"/>
</dbReference>
<dbReference type="SUPFAM" id="SSF47336">
    <property type="entry name" value="ACP-like"/>
    <property type="match status" value="1"/>
</dbReference>
<evidence type="ECO:0000259" key="4">
    <source>
        <dbReference type="PROSITE" id="PS50075"/>
    </source>
</evidence>
<dbReference type="InterPro" id="IPR009081">
    <property type="entry name" value="PP-bd_ACP"/>
</dbReference>
<protein>
    <submittedName>
        <fullName evidence="5">Non-ribosomal peptide synthetase</fullName>
    </submittedName>
</protein>
<dbReference type="GO" id="GO:0031177">
    <property type="term" value="F:phosphopantetheine binding"/>
    <property type="evidence" value="ECO:0007669"/>
    <property type="project" value="InterPro"/>
</dbReference>
<dbReference type="InterPro" id="IPR010071">
    <property type="entry name" value="AA_adenyl_dom"/>
</dbReference>
<dbReference type="SUPFAM" id="SSF56801">
    <property type="entry name" value="Acetyl-CoA synthetase-like"/>
    <property type="match status" value="2"/>
</dbReference>
<dbReference type="Pfam" id="PF13193">
    <property type="entry name" value="AMP-binding_C"/>
    <property type="match status" value="1"/>
</dbReference>
<dbReference type="GO" id="GO:0009239">
    <property type="term" value="P:enterobactin biosynthetic process"/>
    <property type="evidence" value="ECO:0007669"/>
    <property type="project" value="TreeGrafter"/>
</dbReference>
<dbReference type="Gene3D" id="2.30.38.10">
    <property type="entry name" value="Luciferase, Domain 3"/>
    <property type="match status" value="1"/>
</dbReference>
<dbReference type="InterPro" id="IPR020806">
    <property type="entry name" value="PKS_PP-bd"/>
</dbReference>
<dbReference type="Gene3D" id="3.40.50.12780">
    <property type="entry name" value="N-terminal domain of ligase-like"/>
    <property type="match status" value="1"/>
</dbReference>
<dbReference type="GO" id="GO:0047527">
    <property type="term" value="F:2,3-dihydroxybenzoate-serine ligase activity"/>
    <property type="evidence" value="ECO:0007669"/>
    <property type="project" value="TreeGrafter"/>
</dbReference>
<evidence type="ECO:0000256" key="2">
    <source>
        <dbReference type="ARBA" id="ARBA00022450"/>
    </source>
</evidence>
<dbReference type="GO" id="GO:0043041">
    <property type="term" value="P:amino acid activation for nonribosomal peptide biosynthetic process"/>
    <property type="evidence" value="ECO:0007669"/>
    <property type="project" value="TreeGrafter"/>
</dbReference>
<dbReference type="PANTHER" id="PTHR45527:SF1">
    <property type="entry name" value="FATTY ACID SYNTHASE"/>
    <property type="match status" value="1"/>
</dbReference>
<organism evidence="5 6">
    <name type="scientific">Cyanobium usitatum str. Tous</name>
    <dbReference type="NCBI Taxonomy" id="2116684"/>
    <lineage>
        <taxon>Bacteria</taxon>
        <taxon>Bacillati</taxon>
        <taxon>Cyanobacteriota</taxon>
        <taxon>Cyanophyceae</taxon>
        <taxon>Synechococcales</taxon>
        <taxon>Prochlorococcaceae</taxon>
        <taxon>Cyanobium</taxon>
    </lineage>
</organism>
<accession>A0A2P7MQB5</accession>
<dbReference type="InterPro" id="IPR020845">
    <property type="entry name" value="AMP-binding_CS"/>
</dbReference>
<keyword evidence="3" id="KW-0597">Phosphoprotein</keyword>
<dbReference type="CDD" id="cd19531">
    <property type="entry name" value="LCL_NRPS-like"/>
    <property type="match status" value="2"/>
</dbReference>
<dbReference type="InterPro" id="IPR042099">
    <property type="entry name" value="ANL_N_sf"/>
</dbReference>
<dbReference type="GO" id="GO:0005829">
    <property type="term" value="C:cytosol"/>
    <property type="evidence" value="ECO:0007669"/>
    <property type="project" value="TreeGrafter"/>
</dbReference>
<gene>
    <name evidence="5" type="ORF">C7K55_13125</name>
</gene>
<dbReference type="InterPro" id="IPR000873">
    <property type="entry name" value="AMP-dep_synth/lig_dom"/>
</dbReference>
<evidence type="ECO:0000256" key="1">
    <source>
        <dbReference type="ARBA" id="ARBA00001957"/>
    </source>
</evidence>
<keyword evidence="6" id="KW-1185">Reference proteome</keyword>
<dbReference type="InterPro" id="IPR025110">
    <property type="entry name" value="AMP-bd_C"/>
</dbReference>
<evidence type="ECO:0000256" key="3">
    <source>
        <dbReference type="ARBA" id="ARBA00022553"/>
    </source>
</evidence>
<evidence type="ECO:0000313" key="5">
    <source>
        <dbReference type="EMBL" id="PSJ03407.1"/>
    </source>
</evidence>
<dbReference type="InterPro" id="IPR045851">
    <property type="entry name" value="AMP-bd_C_sf"/>
</dbReference>
<dbReference type="SMART" id="SM00823">
    <property type="entry name" value="PKS_PP"/>
    <property type="match status" value="1"/>
</dbReference>
<proteinExistence type="predicted"/>
<dbReference type="PROSITE" id="PS00455">
    <property type="entry name" value="AMP_BINDING"/>
    <property type="match status" value="1"/>
</dbReference>
<dbReference type="PANTHER" id="PTHR45527">
    <property type="entry name" value="NONRIBOSOMAL PEPTIDE SYNTHETASE"/>
    <property type="match status" value="1"/>
</dbReference>
<dbReference type="Pfam" id="PF00550">
    <property type="entry name" value="PP-binding"/>
    <property type="match status" value="1"/>
</dbReference>
<comment type="caution">
    <text evidence="5">The sequence shown here is derived from an EMBL/GenBank/DDBJ whole genome shotgun (WGS) entry which is preliminary data.</text>
</comment>
<dbReference type="InterPro" id="IPR023213">
    <property type="entry name" value="CAT-like_dom_sf"/>
</dbReference>
<dbReference type="Gene3D" id="3.30.559.10">
    <property type="entry name" value="Chloramphenicol acetyltransferase-like domain"/>
    <property type="match status" value="2"/>
</dbReference>
<dbReference type="InterPro" id="IPR036736">
    <property type="entry name" value="ACP-like_sf"/>
</dbReference>
<name>A0A2P7MQB5_9CYAN</name>
<dbReference type="InterPro" id="IPR001242">
    <property type="entry name" value="Condensation_dom"/>
</dbReference>
<dbReference type="Gene3D" id="1.10.1200.10">
    <property type="entry name" value="ACP-like"/>
    <property type="match status" value="1"/>
</dbReference>
<comment type="cofactor">
    <cofactor evidence="1">
        <name>pantetheine 4'-phosphate</name>
        <dbReference type="ChEBI" id="CHEBI:47942"/>
    </cofactor>
</comment>
<dbReference type="EMBL" id="PXXO01000025">
    <property type="protein sequence ID" value="PSJ03407.1"/>
    <property type="molecule type" value="Genomic_DNA"/>
</dbReference>
<feature type="non-terminal residue" evidence="5">
    <location>
        <position position="1651"/>
    </location>
</feature>
<feature type="domain" description="Carrier" evidence="4">
    <location>
        <begin position="978"/>
        <end position="1053"/>
    </location>
</feature>
<dbReference type="FunFam" id="3.40.50.12780:FF:000012">
    <property type="entry name" value="Non-ribosomal peptide synthetase"/>
    <property type="match status" value="1"/>
</dbReference>
<dbReference type="Gene3D" id="3.40.50.980">
    <property type="match status" value="2"/>
</dbReference>
<dbReference type="PROSITE" id="PS50075">
    <property type="entry name" value="CARRIER"/>
    <property type="match status" value="1"/>
</dbReference>
<dbReference type="Gene3D" id="3.30.300.30">
    <property type="match status" value="1"/>
</dbReference>
<dbReference type="Pfam" id="PF00668">
    <property type="entry name" value="Condensation"/>
    <property type="match status" value="2"/>
</dbReference>
<reference evidence="5 6" key="1">
    <citation type="journal article" date="2018" name="Environ. Microbiol.">
        <title>Ecological and genomic features of two widespread freshwater picocyanobacteria.</title>
        <authorList>
            <person name="Cabello-Yeves P.J."/>
            <person name="Picazo A."/>
            <person name="Camacho A."/>
            <person name="Callieri C."/>
            <person name="Rosselli R."/>
            <person name="Roda-Garcia J.J."/>
            <person name="Coutinho F.H."/>
            <person name="Rodriguez-Valera F."/>
        </authorList>
    </citation>
    <scope>NUCLEOTIDE SEQUENCE [LARGE SCALE GENOMIC DNA]</scope>
    <source>
        <strain evidence="5 6">Tous</strain>
    </source>
</reference>
<dbReference type="Proteomes" id="UP000243002">
    <property type="component" value="Unassembled WGS sequence"/>
</dbReference>
<dbReference type="Pfam" id="PF00501">
    <property type="entry name" value="AMP-binding"/>
    <property type="match status" value="2"/>
</dbReference>
<dbReference type="GO" id="GO:0009366">
    <property type="term" value="C:enterobactin synthetase complex"/>
    <property type="evidence" value="ECO:0007669"/>
    <property type="project" value="TreeGrafter"/>
</dbReference>
<keyword evidence="2" id="KW-0596">Phosphopantetheine</keyword>
<dbReference type="FunFam" id="1.10.1200.10:FF:000005">
    <property type="entry name" value="Nonribosomal peptide synthetase 1"/>
    <property type="match status" value="1"/>
</dbReference>
<sequence>MSFAQQRLWFLAQLDGLDATYNMPSAIELLGPLNVTILENVFGEICHRHEALRTNFQTIDGQAYQVIRPSRDTEIAVVNLEDLTPNKQQEEYERLALATCHAPFDLEQDHLLRLKLVRFSQERYILLMVVHHIVSDGWSNGNVLLKEICTLYEAFSQGALSPLLPLPIQYADFAQWQRRLLDGPRSDVLVKYWKNKLKGIPSLVELPADYPRPLRQSYAGKTTYFTIDAHRLQSLKLLGKPIGASLFVVLQAIFCTLIARYSRQKTVVIGSPIANRTTIELEQLIGFFVNTLVLRTDVDPQISFAQLLTHVRDNFLEAYQHQDLPFERLVEAVDPERNPSFSPLFQVMLILQNQNEERDGLRIGDLHLNAVPIAANTAMFDITLKFEEQSEQLFAELEYNTDLFKASTIERFIEHFNNILAEVIQNPNQKVSALRLSSDTEVKRLTLDFNQTNKQYSKQESICDLFEAQAARYPDRIAVLFGTEQISFGELNARASHLASYLKQQGATTETLVGLCVERSVLLIIGLLGILKSGAAYVPIDPSYPKNRIQDMVGTANIRLIVAQTATQPLFALDPVDLVCLDSDWDLIKHAPAKDFLATRNTLPDDSLAYVIFTSGSTGKPKGVQITHGALHNFLETMLEKPGLSRDSTLLAVTTISFDIAALELYLPLISGARIALVPKETAGDGQALVRLLFATQATALQATPATWRLLFASIEPTQLGLEQALCGGEALSAELAERLLKSDAEVWNVYGPTETTIWSTRNQLHLNELNGHTNPSIGRPIANTSLFIIDSSLDSCPLGIPGDLYIGGLGLSRGYLNEPGLTAERFIPSPFSLTPGDRIYQTGDVARFLENGDVEYIGRSDFQVKVRGFRIELGEIESVLAQHPRVKNAVAVCQVSDQDHVTLNAFIEIKDHADHQASDQQELTTALRALIAAQLPSYMLPSNITILESLPLTPNGKIDRKALPTIKSLSSQIAYIGPRNDHEQRMESVWSSVLKVERIHIHDNFFNLGGHSLLALQIITKIRDEFLVDIQVQALFDHPTIALLVEFLSSNHQTIKKVSPPILAQTLEQRKVSVLSYSQKRLWFLDQLEGPNSNYHISTALELLGKVNVDALNMALVRIVERHEILRTVYQQTDGEPSAVVVETPLSLLEITRLKASSQQTADVQQWLVEKNTKPFDLAKDISIRADLLELSSNHWALAITLHHIASDEASMLVLQRELLALYQAFAQQEPDCLTPLKVQYADFATWQQRWLNPETLNAQLNYWKTTLDGSPTLLNLPIDKPRPAIQGYQGRALVFFIDDSLTQQLKALCSANDVTLFMGLFACYATLLAKHCDTHDLVIGTPVTNRNRSELNELIGLFVNTLPIRILHNPQSTTVELLARLRQTMLEGLANQDTPFESIVDAIHPERSLSHAPIFQTMFVLQNAIEESIHHSDLKMLPLDAETSSTKFDLTLAIQQESNSLRCIFEYNIDLFEESTLEELSEHFTQLLRRMVAKPYSTILQTPLLTVAQRHQFLVDYNPTLVSQRYTCAQTLFEREAALRPDAIALTDGSHNALTFDTLNRQANKLARQLRSLGIGHDSVVALIFEPSPEMVISMLGIMKAGAAYLPILPATPFERKEVMLHEAHVKHLICAVAEDGIRHKSVQTLDIS</sequence>
<evidence type="ECO:0000313" key="6">
    <source>
        <dbReference type="Proteomes" id="UP000243002"/>
    </source>
</evidence>
<dbReference type="GO" id="GO:0008610">
    <property type="term" value="P:lipid biosynthetic process"/>
    <property type="evidence" value="ECO:0007669"/>
    <property type="project" value="UniProtKB-ARBA"/>
</dbReference>